<dbReference type="InterPro" id="IPR016082">
    <property type="entry name" value="Ribosomal_uL30_ferredoxin-like"/>
</dbReference>
<dbReference type="InterPro" id="IPR012988">
    <property type="entry name" value="Ribosomal_uL30_N_euk"/>
</dbReference>
<dbReference type="PANTHER" id="PTHR11524">
    <property type="entry name" value="60S RIBOSOMAL PROTEIN L7"/>
    <property type="match status" value="1"/>
</dbReference>
<dbReference type="PANTHER" id="PTHR11524:SF16">
    <property type="entry name" value="LARGE RIBOSOMAL SUBUNIT PROTEIN UL30"/>
    <property type="match status" value="1"/>
</dbReference>
<dbReference type="GO" id="GO:0000463">
    <property type="term" value="P:maturation of LSU-rRNA from tricistronic rRNA transcript (SSU-rRNA, 5.8S rRNA, LSU-rRNA)"/>
    <property type="evidence" value="ECO:0007669"/>
    <property type="project" value="TreeGrafter"/>
</dbReference>
<evidence type="ECO:0000256" key="1">
    <source>
        <dbReference type="ARBA" id="ARBA00007594"/>
    </source>
</evidence>
<dbReference type="OrthoDB" id="28644at2759"/>
<dbReference type="GO" id="GO:0022625">
    <property type="term" value="C:cytosolic large ribosomal subunit"/>
    <property type="evidence" value="ECO:0007669"/>
    <property type="project" value="TreeGrafter"/>
</dbReference>
<dbReference type="InterPro" id="IPR036919">
    <property type="entry name" value="Ribo_uL30_ferredoxin-like_sf"/>
</dbReference>
<dbReference type="Gene3D" id="3.30.1390.20">
    <property type="entry name" value="Ribosomal protein L30, ferredoxin-like fold domain"/>
    <property type="match status" value="1"/>
</dbReference>
<name>A0A4Z2DJU6_SCHJA</name>
<feature type="domain" description="Large ribosomal subunit protein uL30 N-terminal eukaryotes" evidence="4">
    <location>
        <begin position="21"/>
        <end position="91"/>
    </location>
</feature>
<dbReference type="GO" id="GO:0003735">
    <property type="term" value="F:structural constituent of ribosome"/>
    <property type="evidence" value="ECO:0007669"/>
    <property type="project" value="TreeGrafter"/>
</dbReference>
<keyword evidence="5" id="KW-0687">Ribonucleoprotein</keyword>
<dbReference type="GO" id="GO:0003723">
    <property type="term" value="F:RNA binding"/>
    <property type="evidence" value="ECO:0007669"/>
    <property type="project" value="TreeGrafter"/>
</dbReference>
<evidence type="ECO:0000256" key="2">
    <source>
        <dbReference type="SAM" id="MobiDB-lite"/>
    </source>
</evidence>
<reference evidence="5 6" key="1">
    <citation type="submission" date="2019-03" db="EMBL/GenBank/DDBJ databases">
        <title>An improved genome assembly of the fluke Schistosoma japonicum.</title>
        <authorList>
            <person name="Hu W."/>
            <person name="Luo F."/>
            <person name="Yin M."/>
            <person name="Mo X."/>
            <person name="Sun C."/>
            <person name="Wu Q."/>
            <person name="Zhu B."/>
            <person name="Xiang M."/>
            <person name="Wang J."/>
            <person name="Wang Y."/>
            <person name="Zhang T."/>
            <person name="Xu B."/>
            <person name="Zheng H."/>
            <person name="Feng Z."/>
        </authorList>
    </citation>
    <scope>NUCLEOTIDE SEQUENCE [LARGE SCALE GENOMIC DNA]</scope>
    <source>
        <strain evidence="5">HuSjv2</strain>
        <tissue evidence="5">Worms</tissue>
    </source>
</reference>
<dbReference type="EMBL" id="SKCS01000105">
    <property type="protein sequence ID" value="TNN16791.1"/>
    <property type="molecule type" value="Genomic_DNA"/>
</dbReference>
<dbReference type="STRING" id="6182.A0A4Z2DJU6"/>
<comment type="caution">
    <text evidence="5">The sequence shown here is derived from an EMBL/GenBank/DDBJ whole genome shotgun (WGS) entry which is preliminary data.</text>
</comment>
<evidence type="ECO:0000313" key="6">
    <source>
        <dbReference type="Proteomes" id="UP000311919"/>
    </source>
</evidence>
<evidence type="ECO:0000259" key="4">
    <source>
        <dbReference type="Pfam" id="PF08079"/>
    </source>
</evidence>
<dbReference type="SUPFAM" id="SSF55129">
    <property type="entry name" value="Ribosomal protein L30p/L7e"/>
    <property type="match status" value="1"/>
</dbReference>
<feature type="domain" description="Large ribosomal subunit protein uL30-like ferredoxin-like fold" evidence="3">
    <location>
        <begin position="96"/>
        <end position="133"/>
    </location>
</feature>
<evidence type="ECO:0000313" key="5">
    <source>
        <dbReference type="EMBL" id="TNN16791.1"/>
    </source>
</evidence>
<keyword evidence="6" id="KW-1185">Reference proteome</keyword>
<sequence>MADEKKTSSDKSAVANRPKKPEGLRLKEKIRRRKLVSAARKKVMLRRTHIVLKSLMKKRAEKYMHEYRKMAKREITSRREAKKTGNFYVPAEPKLAFVVRIRGINGVHPKPRKTMQLFRLRQINNGMFVRLNKLVAKAWLDGLSYLVIKTEAFDTEHVKTDNTIQVNPRRVEFSLPAKIQLNSHFLEHILISNILFSDI</sequence>
<comment type="similarity">
    <text evidence="1">Belongs to the universal ribosomal protein uL30 family.</text>
</comment>
<organism evidence="5 6">
    <name type="scientific">Schistosoma japonicum</name>
    <name type="common">Blood fluke</name>
    <dbReference type="NCBI Taxonomy" id="6182"/>
    <lineage>
        <taxon>Eukaryota</taxon>
        <taxon>Metazoa</taxon>
        <taxon>Spiralia</taxon>
        <taxon>Lophotrochozoa</taxon>
        <taxon>Platyhelminthes</taxon>
        <taxon>Trematoda</taxon>
        <taxon>Digenea</taxon>
        <taxon>Strigeidida</taxon>
        <taxon>Schistosomatoidea</taxon>
        <taxon>Schistosomatidae</taxon>
        <taxon>Schistosoma</taxon>
    </lineage>
</organism>
<evidence type="ECO:0000259" key="3">
    <source>
        <dbReference type="Pfam" id="PF00327"/>
    </source>
</evidence>
<dbReference type="AlphaFoldDB" id="A0A4Z2DJU6"/>
<gene>
    <name evidence="5" type="ORF">EWB00_000148</name>
</gene>
<dbReference type="Pfam" id="PF00327">
    <property type="entry name" value="Ribosomal_L30"/>
    <property type="match status" value="1"/>
</dbReference>
<dbReference type="Proteomes" id="UP000311919">
    <property type="component" value="Unassembled WGS sequence"/>
</dbReference>
<dbReference type="InterPro" id="IPR039699">
    <property type="entry name" value="Ribosomal_uL30"/>
</dbReference>
<accession>A0A4Z2DJU6</accession>
<dbReference type="Pfam" id="PF08079">
    <property type="entry name" value="Ribosomal_L30_N"/>
    <property type="match status" value="1"/>
</dbReference>
<feature type="region of interest" description="Disordered" evidence="2">
    <location>
        <begin position="1"/>
        <end position="25"/>
    </location>
</feature>
<proteinExistence type="inferred from homology"/>
<protein>
    <submittedName>
        <fullName evidence="5">60S ribosomal protein</fullName>
    </submittedName>
</protein>
<keyword evidence="5" id="KW-0689">Ribosomal protein</keyword>